<proteinExistence type="predicted"/>
<protein>
    <submittedName>
        <fullName evidence="1">Uncharacterized protein</fullName>
    </submittedName>
</protein>
<name>A0A0F9NP65_9ZZZZ</name>
<dbReference type="EMBL" id="LAZR01006648">
    <property type="protein sequence ID" value="KKM90630.1"/>
    <property type="molecule type" value="Genomic_DNA"/>
</dbReference>
<dbReference type="InterPro" id="IPR036410">
    <property type="entry name" value="HSP_DnaJ_Cys-rich_dom_sf"/>
</dbReference>
<evidence type="ECO:0000313" key="2">
    <source>
        <dbReference type="EMBL" id="KKN11981.1"/>
    </source>
</evidence>
<dbReference type="SUPFAM" id="SSF57938">
    <property type="entry name" value="DnaJ/Hsp40 cysteine-rich domain"/>
    <property type="match status" value="1"/>
</dbReference>
<accession>A0A0F9NP65</accession>
<dbReference type="EMBL" id="LAZR01004081">
    <property type="protein sequence ID" value="KKN11981.1"/>
    <property type="molecule type" value="Genomic_DNA"/>
</dbReference>
<sequence length="59" mass="6921">MKRVKQIYKFRMVLVDVCKWCNGTGRNQKAFTECECFTCNGTGGRWERVRELVGEEVTE</sequence>
<organism evidence="1">
    <name type="scientific">marine sediment metagenome</name>
    <dbReference type="NCBI Taxonomy" id="412755"/>
    <lineage>
        <taxon>unclassified sequences</taxon>
        <taxon>metagenomes</taxon>
        <taxon>ecological metagenomes</taxon>
    </lineage>
</organism>
<comment type="caution">
    <text evidence="1">The sequence shown here is derived from an EMBL/GenBank/DDBJ whole genome shotgun (WGS) entry which is preliminary data.</text>
</comment>
<dbReference type="EMBL" id="LAZR01003176">
    <property type="protein sequence ID" value="KKN21131.1"/>
    <property type="molecule type" value="Genomic_DNA"/>
</dbReference>
<evidence type="ECO:0000313" key="1">
    <source>
        <dbReference type="EMBL" id="KKM90630.1"/>
    </source>
</evidence>
<evidence type="ECO:0000313" key="3">
    <source>
        <dbReference type="EMBL" id="KKN21131.1"/>
    </source>
</evidence>
<reference evidence="1" key="1">
    <citation type="journal article" date="2015" name="Nature">
        <title>Complex archaea that bridge the gap between prokaryotes and eukaryotes.</title>
        <authorList>
            <person name="Spang A."/>
            <person name="Saw J.H."/>
            <person name="Jorgensen S.L."/>
            <person name="Zaremba-Niedzwiedzka K."/>
            <person name="Martijn J."/>
            <person name="Lind A.E."/>
            <person name="van Eijk R."/>
            <person name="Schleper C."/>
            <person name="Guy L."/>
            <person name="Ettema T.J."/>
        </authorList>
    </citation>
    <scope>NUCLEOTIDE SEQUENCE</scope>
</reference>
<dbReference type="AlphaFoldDB" id="A0A0F9NP65"/>
<gene>
    <name evidence="3" type="ORF">LCGC14_0928390</name>
    <name evidence="2" type="ORF">LCGC14_1021190</name>
    <name evidence="1" type="ORF">LCGC14_1236790</name>
</gene>